<feature type="signal peptide" evidence="4">
    <location>
        <begin position="1"/>
        <end position="29"/>
    </location>
</feature>
<evidence type="ECO:0000259" key="5">
    <source>
        <dbReference type="Pfam" id="PF13407"/>
    </source>
</evidence>
<dbReference type="Pfam" id="PF13407">
    <property type="entry name" value="Peripla_BP_4"/>
    <property type="match status" value="1"/>
</dbReference>
<dbReference type="EMBL" id="NQVN01000001">
    <property type="protein sequence ID" value="PIP00719.1"/>
    <property type="molecule type" value="Genomic_DNA"/>
</dbReference>
<dbReference type="AlphaFoldDB" id="A0A2G9X172"/>
<accession>A0A2G9X172</accession>
<gene>
    <name evidence="6" type="ORF">CJ014_01035</name>
</gene>
<comment type="subcellular location">
    <subcellularLocation>
        <location evidence="1">Cell envelope</location>
    </subcellularLocation>
</comment>
<evidence type="ECO:0000313" key="6">
    <source>
        <dbReference type="EMBL" id="PIP00719.1"/>
    </source>
</evidence>
<comment type="caution">
    <text evidence="6">The sequence shown here is derived from an EMBL/GenBank/DDBJ whole genome shotgun (WGS) entry which is preliminary data.</text>
</comment>
<evidence type="ECO:0000256" key="4">
    <source>
        <dbReference type="SAM" id="SignalP"/>
    </source>
</evidence>
<reference evidence="6 7" key="1">
    <citation type="submission" date="2017-08" db="EMBL/GenBank/DDBJ databases">
        <title>Pleomorphomonas carboxidotrophicus sp. nov., a new mesophilic hydrogenogenic carboxidotroph.</title>
        <authorList>
            <person name="Esquivel-Elizondo S."/>
            <person name="Krajmalnik-Brown R."/>
            <person name="Maldonado J."/>
        </authorList>
    </citation>
    <scope>NUCLEOTIDE SEQUENCE [LARGE SCALE GENOMIC DNA]</scope>
    <source>
        <strain evidence="6 7">SVCO-16</strain>
    </source>
</reference>
<dbReference type="PANTHER" id="PTHR46847">
    <property type="entry name" value="D-ALLOSE-BINDING PERIPLASMIC PROTEIN-RELATED"/>
    <property type="match status" value="1"/>
</dbReference>
<name>A0A2G9X172_9HYPH</name>
<dbReference type="SUPFAM" id="SSF53822">
    <property type="entry name" value="Periplasmic binding protein-like I"/>
    <property type="match status" value="1"/>
</dbReference>
<dbReference type="InterPro" id="IPR025997">
    <property type="entry name" value="SBP_2_dom"/>
</dbReference>
<dbReference type="PANTHER" id="PTHR46847:SF1">
    <property type="entry name" value="D-ALLOSE-BINDING PERIPLASMIC PROTEIN-RELATED"/>
    <property type="match status" value="1"/>
</dbReference>
<evidence type="ECO:0000256" key="2">
    <source>
        <dbReference type="ARBA" id="ARBA00007639"/>
    </source>
</evidence>
<dbReference type="GO" id="GO:0030246">
    <property type="term" value="F:carbohydrate binding"/>
    <property type="evidence" value="ECO:0007669"/>
    <property type="project" value="UniProtKB-ARBA"/>
</dbReference>
<keyword evidence="3 4" id="KW-0732">Signal</keyword>
<dbReference type="Gene3D" id="3.40.50.2300">
    <property type="match status" value="2"/>
</dbReference>
<dbReference type="OrthoDB" id="9813037at2"/>
<dbReference type="InterPro" id="IPR028082">
    <property type="entry name" value="Peripla_BP_I"/>
</dbReference>
<sequence length="319" mass="33256">MGGFQMKCFRIALALTVAAMALGIGSASAAEKPKLAMILKTLSAPYWQIVVAGAREAADKNGADLVVLGPPTEDAVEQQINMVQDVLAQKPDALIFSPSQPPTAVGVLNKFAQAKIPVILVDTGMPEGFTDYVTFIGTDNYAAGQAGGEALVKVLKKGDKVLLLDGAPGNPAMTDRVDGAKERLDAAGIVIGARQPAYSDRERAFSVTQNVLQSTPDIAAVFAGNDDEALGAMRALKQNGKDVPVIGVNADDDALHAILAGDLYGSVAQSNYQMGVLGVEKALAAIKGEAVDKRIDSGAELITRDNAQALLDQRADLTK</sequence>
<protein>
    <submittedName>
        <fullName evidence="6">LacI family transcriptional regulator</fullName>
    </submittedName>
</protein>
<feature type="chain" id="PRO_5013614422" evidence="4">
    <location>
        <begin position="30"/>
        <end position="319"/>
    </location>
</feature>
<dbReference type="GO" id="GO:0030313">
    <property type="term" value="C:cell envelope"/>
    <property type="evidence" value="ECO:0007669"/>
    <property type="project" value="UniProtKB-SubCell"/>
</dbReference>
<keyword evidence="7" id="KW-1185">Reference proteome</keyword>
<evidence type="ECO:0000256" key="3">
    <source>
        <dbReference type="ARBA" id="ARBA00022729"/>
    </source>
</evidence>
<dbReference type="CDD" id="cd01536">
    <property type="entry name" value="PBP1_ABC_sugar_binding-like"/>
    <property type="match status" value="1"/>
</dbReference>
<feature type="domain" description="Periplasmic binding protein" evidence="5">
    <location>
        <begin position="36"/>
        <end position="289"/>
    </location>
</feature>
<dbReference type="Proteomes" id="UP000231070">
    <property type="component" value="Unassembled WGS sequence"/>
</dbReference>
<proteinExistence type="inferred from homology"/>
<organism evidence="6 7">
    <name type="scientific">Pleomorphomonas carboxyditropha</name>
    <dbReference type="NCBI Taxonomy" id="2023338"/>
    <lineage>
        <taxon>Bacteria</taxon>
        <taxon>Pseudomonadati</taxon>
        <taxon>Pseudomonadota</taxon>
        <taxon>Alphaproteobacteria</taxon>
        <taxon>Hyphomicrobiales</taxon>
        <taxon>Pleomorphomonadaceae</taxon>
        <taxon>Pleomorphomonas</taxon>
    </lineage>
</organism>
<evidence type="ECO:0000256" key="1">
    <source>
        <dbReference type="ARBA" id="ARBA00004196"/>
    </source>
</evidence>
<evidence type="ECO:0000313" key="7">
    <source>
        <dbReference type="Proteomes" id="UP000231070"/>
    </source>
</evidence>
<comment type="similarity">
    <text evidence="2">Belongs to the bacterial solute-binding protein 2 family.</text>
</comment>